<dbReference type="Proteomes" id="UP000245802">
    <property type="component" value="Chromosome"/>
</dbReference>
<evidence type="ECO:0000313" key="2">
    <source>
        <dbReference type="Proteomes" id="UP000245802"/>
    </source>
</evidence>
<proteinExistence type="predicted"/>
<keyword evidence="2" id="KW-1185">Reference proteome</keyword>
<dbReference type="KEGG" id="gog:C1280_05405"/>
<reference evidence="1 2" key="1">
    <citation type="submission" date="2018-01" db="EMBL/GenBank/DDBJ databases">
        <title>G. obscuriglobus.</title>
        <authorList>
            <person name="Franke J."/>
            <person name="Blomberg W."/>
            <person name="Selmecki A."/>
        </authorList>
    </citation>
    <scope>NUCLEOTIDE SEQUENCE [LARGE SCALE GENOMIC DNA]</scope>
    <source>
        <strain evidence="1 2">DSM 5831</strain>
    </source>
</reference>
<evidence type="ECO:0000313" key="1">
    <source>
        <dbReference type="EMBL" id="AWM36514.1"/>
    </source>
</evidence>
<gene>
    <name evidence="1" type="ORF">C1280_05405</name>
</gene>
<organism evidence="1 2">
    <name type="scientific">Gemmata obscuriglobus</name>
    <dbReference type="NCBI Taxonomy" id="114"/>
    <lineage>
        <taxon>Bacteria</taxon>
        <taxon>Pseudomonadati</taxon>
        <taxon>Planctomycetota</taxon>
        <taxon>Planctomycetia</taxon>
        <taxon>Gemmatales</taxon>
        <taxon>Gemmataceae</taxon>
        <taxon>Gemmata</taxon>
    </lineage>
</organism>
<dbReference type="AlphaFoldDB" id="A0A2Z3H4H9"/>
<accession>A0A2Z3H4H9</accession>
<sequence length="85" mass="9949">MQCFYPCKWNATQTEAWTWNQEAKDLVAYRASTHEDNAIRCPSHADKNRAWRRELPVEEIQAIADQHHNQARIRSLAQRCLDLAA</sequence>
<dbReference type="EMBL" id="CP025958">
    <property type="protein sequence ID" value="AWM36514.1"/>
    <property type="molecule type" value="Genomic_DNA"/>
</dbReference>
<name>A0A2Z3H4H9_9BACT</name>
<protein>
    <submittedName>
        <fullName evidence="1">Uncharacterized protein</fullName>
    </submittedName>
</protein>